<feature type="domain" description="HTH iclR-type" evidence="4">
    <location>
        <begin position="2"/>
        <end position="63"/>
    </location>
</feature>
<evidence type="ECO:0000313" key="6">
    <source>
        <dbReference type="EMBL" id="MFC7405651.1"/>
    </source>
</evidence>
<dbReference type="SMART" id="SM00346">
    <property type="entry name" value="HTH_ICLR"/>
    <property type="match status" value="1"/>
</dbReference>
<dbReference type="PROSITE" id="PS51077">
    <property type="entry name" value="HTH_ICLR"/>
    <property type="match status" value="1"/>
</dbReference>
<accession>A0ABW2Q8V1</accession>
<dbReference type="Gene3D" id="1.10.10.10">
    <property type="entry name" value="Winged helix-like DNA-binding domain superfamily/Winged helix DNA-binding domain"/>
    <property type="match status" value="1"/>
</dbReference>
<evidence type="ECO:0000259" key="5">
    <source>
        <dbReference type="PROSITE" id="PS51078"/>
    </source>
</evidence>
<organism evidence="6 7">
    <name type="scientific">Georgenia alba</name>
    <dbReference type="NCBI Taxonomy" id="2233858"/>
    <lineage>
        <taxon>Bacteria</taxon>
        <taxon>Bacillati</taxon>
        <taxon>Actinomycetota</taxon>
        <taxon>Actinomycetes</taxon>
        <taxon>Micrococcales</taxon>
        <taxon>Bogoriellaceae</taxon>
        <taxon>Georgenia</taxon>
    </lineage>
</organism>
<dbReference type="InterPro" id="IPR029016">
    <property type="entry name" value="GAF-like_dom_sf"/>
</dbReference>
<evidence type="ECO:0000256" key="1">
    <source>
        <dbReference type="ARBA" id="ARBA00023015"/>
    </source>
</evidence>
<keyword evidence="1" id="KW-0805">Transcription regulation</keyword>
<evidence type="ECO:0000256" key="3">
    <source>
        <dbReference type="ARBA" id="ARBA00023163"/>
    </source>
</evidence>
<dbReference type="PANTHER" id="PTHR30136:SF35">
    <property type="entry name" value="HTH-TYPE TRANSCRIPTIONAL REGULATOR RV1719"/>
    <property type="match status" value="1"/>
</dbReference>
<dbReference type="Proteomes" id="UP001596455">
    <property type="component" value="Unassembled WGS sequence"/>
</dbReference>
<reference evidence="7" key="1">
    <citation type="journal article" date="2019" name="Int. J. Syst. Evol. Microbiol.">
        <title>The Global Catalogue of Microorganisms (GCM) 10K type strain sequencing project: providing services to taxonomists for standard genome sequencing and annotation.</title>
        <authorList>
            <consortium name="The Broad Institute Genomics Platform"/>
            <consortium name="The Broad Institute Genome Sequencing Center for Infectious Disease"/>
            <person name="Wu L."/>
            <person name="Ma J."/>
        </authorList>
    </citation>
    <scope>NUCLEOTIDE SEQUENCE [LARGE SCALE GENOMIC DNA]</scope>
    <source>
        <strain evidence="7">JCM 1490</strain>
    </source>
</reference>
<dbReference type="SUPFAM" id="SSF46785">
    <property type="entry name" value="Winged helix' DNA-binding domain"/>
    <property type="match status" value="1"/>
</dbReference>
<evidence type="ECO:0000259" key="4">
    <source>
        <dbReference type="PROSITE" id="PS51077"/>
    </source>
</evidence>
<dbReference type="PROSITE" id="PS51078">
    <property type="entry name" value="ICLR_ED"/>
    <property type="match status" value="1"/>
</dbReference>
<dbReference type="InterPro" id="IPR050707">
    <property type="entry name" value="HTH_MetabolicPath_Reg"/>
</dbReference>
<keyword evidence="3" id="KW-0804">Transcription</keyword>
<sequence>MLQSAERTLRVVQLLAQRGRATLTEVAGELSISPSMAHRLLTTCCELGFARQDGSGGMYETGAALHELSLGLTRATALRDAGAAQVAKACKELRETVSVVVLEGRDVRFVETLEGDRAVRVTSPIGRTMPAHATAGGRAMLSCLPPEELDRRFPTHRLTHVPWSAIETWEELVCELDRVRDRGWAIQIGEGEDDVVAVGYPILDGLGLPRAALVASAPRTRLATSHDAQAVARVLEPHARKIQRRLRGSH</sequence>
<dbReference type="EMBL" id="JBHTCQ010000002">
    <property type="protein sequence ID" value="MFC7405651.1"/>
    <property type="molecule type" value="Genomic_DNA"/>
</dbReference>
<name>A0ABW2Q8V1_9MICO</name>
<protein>
    <submittedName>
        <fullName evidence="6">IclR family transcriptional regulator</fullName>
    </submittedName>
</protein>
<evidence type="ECO:0000256" key="2">
    <source>
        <dbReference type="ARBA" id="ARBA00023125"/>
    </source>
</evidence>
<keyword evidence="7" id="KW-1185">Reference proteome</keyword>
<dbReference type="Pfam" id="PF09339">
    <property type="entry name" value="HTH_IclR"/>
    <property type="match status" value="1"/>
</dbReference>
<dbReference type="InterPro" id="IPR036390">
    <property type="entry name" value="WH_DNA-bd_sf"/>
</dbReference>
<gene>
    <name evidence="6" type="ORF">ACFQQL_11075</name>
</gene>
<dbReference type="PANTHER" id="PTHR30136">
    <property type="entry name" value="HELIX-TURN-HELIX TRANSCRIPTIONAL REGULATOR, ICLR FAMILY"/>
    <property type="match status" value="1"/>
</dbReference>
<dbReference type="Pfam" id="PF01614">
    <property type="entry name" value="IclR_C"/>
    <property type="match status" value="1"/>
</dbReference>
<dbReference type="SUPFAM" id="SSF55781">
    <property type="entry name" value="GAF domain-like"/>
    <property type="match status" value="1"/>
</dbReference>
<evidence type="ECO:0000313" key="7">
    <source>
        <dbReference type="Proteomes" id="UP001596455"/>
    </source>
</evidence>
<dbReference type="InterPro" id="IPR036388">
    <property type="entry name" value="WH-like_DNA-bd_sf"/>
</dbReference>
<dbReference type="Gene3D" id="3.30.450.40">
    <property type="match status" value="1"/>
</dbReference>
<dbReference type="InterPro" id="IPR005471">
    <property type="entry name" value="Tscrpt_reg_IclR_N"/>
</dbReference>
<dbReference type="RefSeq" id="WP_382394283.1">
    <property type="nucleotide sequence ID" value="NZ_JBHTCQ010000002.1"/>
</dbReference>
<proteinExistence type="predicted"/>
<comment type="caution">
    <text evidence="6">The sequence shown here is derived from an EMBL/GenBank/DDBJ whole genome shotgun (WGS) entry which is preliminary data.</text>
</comment>
<keyword evidence="2" id="KW-0238">DNA-binding</keyword>
<feature type="domain" description="IclR-ED" evidence="5">
    <location>
        <begin position="64"/>
        <end position="248"/>
    </location>
</feature>
<dbReference type="InterPro" id="IPR014757">
    <property type="entry name" value="Tscrpt_reg_IclR_C"/>
</dbReference>